<dbReference type="GO" id="GO:0019781">
    <property type="term" value="F:NEDD8 activating enzyme activity"/>
    <property type="evidence" value="ECO:0007669"/>
    <property type="project" value="UniProtKB-UniRule"/>
</dbReference>
<dbReference type="SUPFAM" id="SSF69572">
    <property type="entry name" value="Activating enzymes of the ubiquitin-like proteins"/>
    <property type="match status" value="1"/>
</dbReference>
<dbReference type="Gene3D" id="3.10.290.20">
    <property type="entry name" value="Ubiquitin-like 2 activating enzyme e1b. Chain: B, domain 3"/>
    <property type="match status" value="1"/>
</dbReference>
<dbReference type="GO" id="GO:0005737">
    <property type="term" value="C:cytoplasm"/>
    <property type="evidence" value="ECO:0007669"/>
    <property type="project" value="UniProtKB-SubCell"/>
</dbReference>
<comment type="caution">
    <text evidence="9">The sequence shown here is derived from an EMBL/GenBank/DDBJ whole genome shotgun (WGS) entry which is preliminary data.</text>
</comment>
<evidence type="ECO:0000256" key="4">
    <source>
        <dbReference type="ARBA" id="ARBA00022786"/>
    </source>
</evidence>
<comment type="subcellular location">
    <subcellularLocation>
        <location evidence="1">Cytoplasm</location>
    </subcellularLocation>
</comment>
<feature type="active site" description="Glycyl thioester intermediate" evidence="6">
    <location>
        <position position="198"/>
    </location>
</feature>
<evidence type="ECO:0000256" key="2">
    <source>
        <dbReference type="ARBA" id="ARBA00022490"/>
    </source>
</evidence>
<dbReference type="InterPro" id="IPR035985">
    <property type="entry name" value="Ubiquitin-activating_enz"/>
</dbReference>
<reference evidence="9 10" key="1">
    <citation type="submission" date="2016-05" db="EMBL/GenBank/DDBJ databases">
        <title>Comparative genomics of biotechnologically important yeasts.</title>
        <authorList>
            <consortium name="DOE Joint Genome Institute"/>
            <person name="Riley R."/>
            <person name="Haridas S."/>
            <person name="Wolfe K.H."/>
            <person name="Lopes M.R."/>
            <person name="Hittinger C.T."/>
            <person name="Goker M."/>
            <person name="Salamov A."/>
            <person name="Wisecaver J."/>
            <person name="Long T.M."/>
            <person name="Aerts A.L."/>
            <person name="Barry K."/>
            <person name="Choi C."/>
            <person name="Clum A."/>
            <person name="Coughlan A.Y."/>
            <person name="Deshpande S."/>
            <person name="Douglass A.P."/>
            <person name="Hanson S.J."/>
            <person name="Klenk H.-P."/>
            <person name="LaButti K."/>
            <person name="Lapidus A."/>
            <person name="Lindquist E."/>
            <person name="Lipzen A."/>
            <person name="Meier-kolthoff J.P."/>
            <person name="Ohm R.A."/>
            <person name="Otillar R.P."/>
            <person name="Pangilinan J."/>
            <person name="Peng Y."/>
            <person name="Rokas A."/>
            <person name="Rosa C.A."/>
            <person name="Scheuner C."/>
            <person name="Sibirny A.A."/>
            <person name="Slot J.C."/>
            <person name="Stielow J.B."/>
            <person name="Sun H."/>
            <person name="Kurtzman C.P."/>
            <person name="Blackwell M."/>
            <person name="Grigoriev I.V."/>
            <person name="Jeffries T.W."/>
        </authorList>
    </citation>
    <scope>NUCLEOTIDE SEQUENCE [LARGE SCALE GENOMIC DNA]</scope>
    <source>
        <strain evidence="9 10">NRRL YB-4993</strain>
    </source>
</reference>
<evidence type="ECO:0000256" key="1">
    <source>
        <dbReference type="ARBA" id="ARBA00004496"/>
    </source>
</evidence>
<dbReference type="GO" id="GO:0005524">
    <property type="term" value="F:ATP binding"/>
    <property type="evidence" value="ECO:0007669"/>
    <property type="project" value="UniProtKB-UniRule"/>
</dbReference>
<evidence type="ECO:0000256" key="5">
    <source>
        <dbReference type="ARBA" id="ARBA00022840"/>
    </source>
</evidence>
<dbReference type="STRING" id="869754.A0A1A0HIG1"/>
<dbReference type="PROSITE" id="PS00865">
    <property type="entry name" value="UBIQUITIN_ACTIVAT_2"/>
    <property type="match status" value="1"/>
</dbReference>
<comment type="pathway">
    <text evidence="7">Protein modification; protein neddylation.</text>
</comment>
<dbReference type="InterPro" id="IPR014929">
    <property type="entry name" value="E2-binding"/>
</dbReference>
<keyword evidence="3 7" id="KW-0547">Nucleotide-binding</keyword>
<dbReference type="SMART" id="SM01181">
    <property type="entry name" value="E2_bind"/>
    <property type="match status" value="1"/>
</dbReference>
<dbReference type="EMBL" id="LXTC01000001">
    <property type="protein sequence ID" value="OBA23786.1"/>
    <property type="molecule type" value="Genomic_DNA"/>
</dbReference>
<keyword evidence="7" id="KW-0436">Ligase</keyword>
<comment type="similarity">
    <text evidence="7">Belongs to the ubiquitin-activating E1 family. UBA3 subfamily.</text>
</comment>
<dbReference type="Pfam" id="PF00899">
    <property type="entry name" value="ThiF"/>
    <property type="match status" value="1"/>
</dbReference>
<accession>A0A1A0HIG1</accession>
<protein>
    <recommendedName>
        <fullName evidence="7">NEDD8-activating enzyme E1 catalytic subunit</fullName>
        <ecNumber evidence="7">6.2.1.64</ecNumber>
    </recommendedName>
</protein>
<organism evidence="9 10">
    <name type="scientific">Metschnikowia bicuspidata var. bicuspidata NRRL YB-4993</name>
    <dbReference type="NCBI Taxonomy" id="869754"/>
    <lineage>
        <taxon>Eukaryota</taxon>
        <taxon>Fungi</taxon>
        <taxon>Dikarya</taxon>
        <taxon>Ascomycota</taxon>
        <taxon>Saccharomycotina</taxon>
        <taxon>Pichiomycetes</taxon>
        <taxon>Metschnikowiaceae</taxon>
        <taxon>Metschnikowia</taxon>
    </lineage>
</organism>
<dbReference type="GO" id="GO:0045116">
    <property type="term" value="P:protein neddylation"/>
    <property type="evidence" value="ECO:0007669"/>
    <property type="project" value="UniProtKB-UniRule"/>
</dbReference>
<keyword evidence="5 7" id="KW-0067">ATP-binding</keyword>
<dbReference type="Gene3D" id="3.40.50.720">
    <property type="entry name" value="NAD(P)-binding Rossmann-like Domain"/>
    <property type="match status" value="1"/>
</dbReference>
<proteinExistence type="inferred from homology"/>
<keyword evidence="10" id="KW-1185">Reference proteome</keyword>
<dbReference type="Proteomes" id="UP000092555">
    <property type="component" value="Unassembled WGS sequence"/>
</dbReference>
<comment type="function">
    <text evidence="7">Catalytic subunit of the dimeric E1 enzyme, which activates NEDD8.</text>
</comment>
<evidence type="ECO:0000256" key="6">
    <source>
        <dbReference type="PROSITE-ProRule" id="PRU10132"/>
    </source>
</evidence>
<dbReference type="PANTHER" id="PTHR10953:SF6">
    <property type="entry name" value="NEDD8-ACTIVATING ENZYME E1 CATALYTIC SUBUNIT"/>
    <property type="match status" value="1"/>
</dbReference>
<dbReference type="PANTHER" id="PTHR10953">
    <property type="entry name" value="UBIQUITIN-ACTIVATING ENZYME E1"/>
    <property type="match status" value="1"/>
</dbReference>
<dbReference type="AlphaFoldDB" id="A0A1A0HIG1"/>
<dbReference type="RefSeq" id="XP_018714267.1">
    <property type="nucleotide sequence ID" value="XM_018858576.1"/>
</dbReference>
<dbReference type="GeneID" id="30031552"/>
<gene>
    <name evidence="9" type="ORF">METBIDRAFT_76735</name>
</gene>
<evidence type="ECO:0000313" key="10">
    <source>
        <dbReference type="Proteomes" id="UP000092555"/>
    </source>
</evidence>
<sequence length="428" mass="47040">MPRGLSSITPLLARAGPFNEVPLEYRFDTAQKALRTARVLVIGAGGLGCEILKNLALCGLMHIDVVDMDTVDLSNLNRQFLFRKHDVGRPKAQVAAERVRRRGGAHVTPHCCRIQDLAPDFYRQFDVVVCGLDDVEARRWINALLAGFVAADLRGLVPLVDGGSEGFRGQARVILPTLTSCFECSLDLLSPRTSYPVCTIAHTPRLPEHCVEWACQLEWPRRFPETPFDADVPEHVDRMHRMLAARAARFGIANVTRSLALGVAKHIVPAVASTNAVIAAACLNEVFKLVTSCNPVLDNYMMYLGDDAIFTYTYAHSKKATCAVCGSDARRLAAKRWWTVRDLLDELRERPEFLLRAPSVATARRSIYMALPAALRAQTAPNLARRLASLVDAGEEMVVTDLALPICMRLVVSAYTGGDAEPRGLLGP</sequence>
<evidence type="ECO:0000256" key="7">
    <source>
        <dbReference type="RuleBase" id="RU368009"/>
    </source>
</evidence>
<keyword evidence="4 7" id="KW-0833">Ubl conjugation pathway</keyword>
<dbReference type="InterPro" id="IPR000594">
    <property type="entry name" value="ThiF_NAD_FAD-bd"/>
</dbReference>
<keyword evidence="2" id="KW-0963">Cytoplasm</keyword>
<dbReference type="OrthoDB" id="10255449at2759"/>
<evidence type="ECO:0000313" key="9">
    <source>
        <dbReference type="EMBL" id="OBA23786.1"/>
    </source>
</evidence>
<name>A0A1A0HIG1_9ASCO</name>
<dbReference type="UniPathway" id="UPA00885"/>
<evidence type="ECO:0000259" key="8">
    <source>
        <dbReference type="SMART" id="SM01181"/>
    </source>
</evidence>
<comment type="catalytic activity">
    <reaction evidence="7">
        <text>ATP + [NEDD8 protein] + [E1 NEDD8-activating enzyme]-L-cysteine = AMP + diphosphate + [E1 NEDD8-activating enzyme]-S-[NEDD8 protein]-yl-L-cysteine.</text>
        <dbReference type="EC" id="6.2.1.64"/>
    </reaction>
</comment>
<dbReference type="EC" id="6.2.1.64" evidence="7"/>
<dbReference type="GO" id="GO:0005634">
    <property type="term" value="C:nucleus"/>
    <property type="evidence" value="ECO:0007669"/>
    <property type="project" value="TreeGrafter"/>
</dbReference>
<dbReference type="InterPro" id="IPR023318">
    <property type="entry name" value="Ub_act_enz_dom_a_sf"/>
</dbReference>
<dbReference type="InterPro" id="IPR033127">
    <property type="entry name" value="UBQ-activ_enz_E1_Cys_AS"/>
</dbReference>
<dbReference type="Gene3D" id="1.10.10.520">
    <property type="entry name" value="Ubiquitin activating enzymes (Uba3). Chain: B, domain 2"/>
    <property type="match status" value="1"/>
</dbReference>
<dbReference type="Pfam" id="PF08825">
    <property type="entry name" value="E2_bind"/>
    <property type="match status" value="1"/>
</dbReference>
<feature type="domain" description="E2 binding" evidence="8">
    <location>
        <begin position="332"/>
        <end position="415"/>
    </location>
</feature>
<dbReference type="InterPro" id="IPR045886">
    <property type="entry name" value="ThiF/MoeB/HesA"/>
</dbReference>
<evidence type="ECO:0000256" key="3">
    <source>
        <dbReference type="ARBA" id="ARBA00022741"/>
    </source>
</evidence>